<accession>A0AAV6VFH6</accession>
<dbReference type="EMBL" id="JAFNEN010000103">
    <property type="protein sequence ID" value="KAG8194411.1"/>
    <property type="molecule type" value="Genomic_DNA"/>
</dbReference>
<comment type="caution">
    <text evidence="1">The sequence shown here is derived from an EMBL/GenBank/DDBJ whole genome shotgun (WGS) entry which is preliminary data.</text>
</comment>
<organism evidence="1 2">
    <name type="scientific">Oedothorax gibbosus</name>
    <dbReference type="NCBI Taxonomy" id="931172"/>
    <lineage>
        <taxon>Eukaryota</taxon>
        <taxon>Metazoa</taxon>
        <taxon>Ecdysozoa</taxon>
        <taxon>Arthropoda</taxon>
        <taxon>Chelicerata</taxon>
        <taxon>Arachnida</taxon>
        <taxon>Araneae</taxon>
        <taxon>Araneomorphae</taxon>
        <taxon>Entelegynae</taxon>
        <taxon>Araneoidea</taxon>
        <taxon>Linyphiidae</taxon>
        <taxon>Erigoninae</taxon>
        <taxon>Oedothorax</taxon>
    </lineage>
</organism>
<name>A0AAV6VFH6_9ARAC</name>
<proteinExistence type="predicted"/>
<evidence type="ECO:0000313" key="2">
    <source>
        <dbReference type="Proteomes" id="UP000827092"/>
    </source>
</evidence>
<dbReference type="Proteomes" id="UP000827092">
    <property type="component" value="Unassembled WGS sequence"/>
</dbReference>
<dbReference type="AlphaFoldDB" id="A0AAV6VFH6"/>
<protein>
    <submittedName>
        <fullName evidence="1">Uncharacterized protein</fullName>
    </submittedName>
</protein>
<sequence>MEVADIEEQLILAAVLTSNVIQALSSIPAEKTYIPMPIHFNISEEEACSKILESYPDIGLRQFFKYKKASLNQRKLKKKSCRLLSEKSGHICHPIRPYQYFQNHGERSAERLRIGRNQGDPIRGRLYHLTSGPTQTFHNPANHLNFSSACHPHGFLQRDHQAS</sequence>
<keyword evidence="2" id="KW-1185">Reference proteome</keyword>
<evidence type="ECO:0000313" key="1">
    <source>
        <dbReference type="EMBL" id="KAG8194411.1"/>
    </source>
</evidence>
<reference evidence="1 2" key="1">
    <citation type="journal article" date="2022" name="Nat. Ecol. Evol.">
        <title>A masculinizing supergene underlies an exaggerated male reproductive morph in a spider.</title>
        <authorList>
            <person name="Hendrickx F."/>
            <person name="De Corte Z."/>
            <person name="Sonet G."/>
            <person name="Van Belleghem S.M."/>
            <person name="Kostlbacher S."/>
            <person name="Vangestel C."/>
        </authorList>
    </citation>
    <scope>NUCLEOTIDE SEQUENCE [LARGE SCALE GENOMIC DNA]</scope>
    <source>
        <strain evidence="1">W744_W776</strain>
    </source>
</reference>
<gene>
    <name evidence="1" type="ORF">JTE90_011022</name>
</gene>